<dbReference type="PANTHER" id="PTHR31087:SF161">
    <property type="entry name" value="TUBBY C 2 FAMILY PROTEIN"/>
    <property type="match status" value="1"/>
</dbReference>
<dbReference type="Proteomes" id="UP001430848">
    <property type="component" value="Unassembled WGS sequence"/>
</dbReference>
<dbReference type="SUPFAM" id="SSF54518">
    <property type="entry name" value="Tubby C-terminal domain-like"/>
    <property type="match status" value="1"/>
</dbReference>
<proteinExistence type="inferred from homology"/>
<evidence type="ECO:0000313" key="2">
    <source>
        <dbReference type="EMBL" id="KAK7728670.1"/>
    </source>
</evidence>
<evidence type="ECO:0008006" key="4">
    <source>
        <dbReference type="Google" id="ProtNLM"/>
    </source>
</evidence>
<accession>A0ABR1P7V6</accession>
<name>A0ABR1P7V6_DIAER</name>
<comment type="similarity">
    <text evidence="1">Belongs to the LOR family.</text>
</comment>
<dbReference type="PANTHER" id="PTHR31087">
    <property type="match status" value="1"/>
</dbReference>
<reference evidence="2 3" key="1">
    <citation type="submission" date="2024-02" db="EMBL/GenBank/DDBJ databases">
        <title>De novo assembly and annotation of 12 fungi associated with fruit tree decline syndrome in Ontario, Canada.</title>
        <authorList>
            <person name="Sulman M."/>
            <person name="Ellouze W."/>
            <person name="Ilyukhin E."/>
        </authorList>
    </citation>
    <scope>NUCLEOTIDE SEQUENCE [LARGE SCALE GENOMIC DNA]</scope>
    <source>
        <strain evidence="2 3">M169</strain>
    </source>
</reference>
<evidence type="ECO:0000256" key="1">
    <source>
        <dbReference type="ARBA" id="ARBA00005437"/>
    </source>
</evidence>
<dbReference type="Gene3D" id="2.40.160.200">
    <property type="entry name" value="LURP1-related"/>
    <property type="match status" value="1"/>
</dbReference>
<comment type="caution">
    <text evidence="2">The sequence shown here is derived from an EMBL/GenBank/DDBJ whole genome shotgun (WGS) entry which is preliminary data.</text>
</comment>
<protein>
    <recommendedName>
        <fullName evidence="4">Tubby C-terminal-like domain-containing protein</fullName>
    </recommendedName>
</protein>
<keyword evidence="3" id="KW-1185">Reference proteome</keyword>
<dbReference type="EMBL" id="JAKNSF020000032">
    <property type="protein sequence ID" value="KAK7728670.1"/>
    <property type="molecule type" value="Genomic_DNA"/>
</dbReference>
<dbReference type="InterPro" id="IPR038595">
    <property type="entry name" value="LOR_sf"/>
</dbReference>
<sequence length="206" mass="22655">MSQLQPINPAIGCFAQFTNPNQETKLIIKEKVMSITGDAFDIKLDPQNGQPPHPVFKVDPSWITSRKSFHDVNGNHLFDVKKEHFHLVHNYFKAVDPNGTKFFEVKSGFSLVGSKATATFTSAAGGKEETLVMKGNWRDSTADIVDETRNAVVARITRKSMFKSFTTFATGQNEYGLTVAPGVDFALMAALCVCFDELNNESTAAA</sequence>
<gene>
    <name evidence="2" type="ORF">SLS63_006531</name>
</gene>
<evidence type="ECO:0000313" key="3">
    <source>
        <dbReference type="Proteomes" id="UP001430848"/>
    </source>
</evidence>
<organism evidence="2 3">
    <name type="scientific">Diaporthe eres</name>
    <name type="common">Phomopsis oblonga</name>
    <dbReference type="NCBI Taxonomy" id="83184"/>
    <lineage>
        <taxon>Eukaryota</taxon>
        <taxon>Fungi</taxon>
        <taxon>Dikarya</taxon>
        <taxon>Ascomycota</taxon>
        <taxon>Pezizomycotina</taxon>
        <taxon>Sordariomycetes</taxon>
        <taxon>Sordariomycetidae</taxon>
        <taxon>Diaporthales</taxon>
        <taxon>Diaporthaceae</taxon>
        <taxon>Diaporthe</taxon>
        <taxon>Diaporthe eres species complex</taxon>
    </lineage>
</organism>
<dbReference type="InterPro" id="IPR025659">
    <property type="entry name" value="Tubby-like_C"/>
</dbReference>
<dbReference type="Pfam" id="PF04525">
    <property type="entry name" value="LOR"/>
    <property type="match status" value="1"/>
</dbReference>
<dbReference type="InterPro" id="IPR007612">
    <property type="entry name" value="LOR"/>
</dbReference>